<evidence type="ECO:0000256" key="1">
    <source>
        <dbReference type="SAM" id="MobiDB-lite"/>
    </source>
</evidence>
<dbReference type="EMBL" id="BAABJP010000008">
    <property type="protein sequence ID" value="GAA5154794.1"/>
    <property type="molecule type" value="Genomic_DNA"/>
</dbReference>
<comment type="caution">
    <text evidence="2">The sequence shown here is derived from an EMBL/GenBank/DDBJ whole genome shotgun (WGS) entry which is preliminary data.</text>
</comment>
<organism evidence="2 3">
    <name type="scientific">Pseudonocardia eucalypti</name>
    <dbReference type="NCBI Taxonomy" id="648755"/>
    <lineage>
        <taxon>Bacteria</taxon>
        <taxon>Bacillati</taxon>
        <taxon>Actinomycetota</taxon>
        <taxon>Actinomycetes</taxon>
        <taxon>Pseudonocardiales</taxon>
        <taxon>Pseudonocardiaceae</taxon>
        <taxon>Pseudonocardia</taxon>
    </lineage>
</organism>
<feature type="compositionally biased region" description="Pro residues" evidence="1">
    <location>
        <begin position="1"/>
        <end position="17"/>
    </location>
</feature>
<dbReference type="RefSeq" id="WP_185061497.1">
    <property type="nucleotide sequence ID" value="NZ_BAABJP010000008.1"/>
</dbReference>
<evidence type="ECO:0000313" key="3">
    <source>
        <dbReference type="Proteomes" id="UP001428817"/>
    </source>
</evidence>
<proteinExistence type="predicted"/>
<accession>A0ABP9Q6H1</accession>
<sequence length="158" mass="16680">MSAPVIPPVALPNPTRPPGAAAVGPASIRRPPPPLAPLPTFRAADTVYGFAAVDSRGRVSDKNILRRLGWAPGTRLDIRTLRGLLVAHACPEGVFSVTSQGYLGLPAQVRRWCDLRPNDRVLLVAELAVGQLIVYSPAALDDMVAASLDRLCEGGDAT</sequence>
<dbReference type="Proteomes" id="UP001428817">
    <property type="component" value="Unassembled WGS sequence"/>
</dbReference>
<feature type="region of interest" description="Disordered" evidence="1">
    <location>
        <begin position="1"/>
        <end position="31"/>
    </location>
</feature>
<keyword evidence="3" id="KW-1185">Reference proteome</keyword>
<name>A0ABP9Q6H1_9PSEU</name>
<reference evidence="3" key="1">
    <citation type="journal article" date="2019" name="Int. J. Syst. Evol. Microbiol.">
        <title>The Global Catalogue of Microorganisms (GCM) 10K type strain sequencing project: providing services to taxonomists for standard genome sequencing and annotation.</title>
        <authorList>
            <consortium name="The Broad Institute Genomics Platform"/>
            <consortium name="The Broad Institute Genome Sequencing Center for Infectious Disease"/>
            <person name="Wu L."/>
            <person name="Ma J."/>
        </authorList>
    </citation>
    <scope>NUCLEOTIDE SEQUENCE [LARGE SCALE GENOMIC DNA]</scope>
    <source>
        <strain evidence="3">JCM 18303</strain>
    </source>
</reference>
<evidence type="ECO:0008006" key="4">
    <source>
        <dbReference type="Google" id="ProtNLM"/>
    </source>
</evidence>
<evidence type="ECO:0000313" key="2">
    <source>
        <dbReference type="EMBL" id="GAA5154794.1"/>
    </source>
</evidence>
<protein>
    <recommendedName>
        <fullName evidence="4">SpoVT-AbrB domain-containing protein</fullName>
    </recommendedName>
</protein>
<gene>
    <name evidence="2" type="ORF">GCM10023321_27220</name>
</gene>